<keyword evidence="2" id="KW-1185">Reference proteome</keyword>
<dbReference type="AlphaFoldDB" id="A0A090V1I7"/>
<dbReference type="RefSeq" id="WP_042389139.1">
    <property type="nucleotide sequence ID" value="NZ_BBMZ01000006.1"/>
</dbReference>
<gene>
    <name evidence="1" type="ORF">EV102420_06_00030</name>
</gene>
<sequence length="64" mass="7020">MKLDEIHNVAVFFSMGGKTLALRMTPEQKKIVALFALNSAVDTAKLIPVPHMTLPADPEMQEAL</sequence>
<evidence type="ECO:0000313" key="1">
    <source>
        <dbReference type="EMBL" id="GAL57129.1"/>
    </source>
</evidence>
<accession>A0A090V1I7</accession>
<dbReference type="EMBL" id="BBMZ01000006">
    <property type="protein sequence ID" value="GAL57129.1"/>
    <property type="molecule type" value="Genomic_DNA"/>
</dbReference>
<comment type="caution">
    <text evidence="1">The sequence shown here is derived from an EMBL/GenBank/DDBJ whole genome shotgun (WGS) entry which is preliminary data.</text>
</comment>
<proteinExistence type="predicted"/>
<protein>
    <submittedName>
        <fullName evidence="1">Uncharacterized protein</fullName>
    </submittedName>
</protein>
<organism evidence="1 2">
    <name type="scientific">Pseudescherichia vulneris NBRC 102420</name>
    <dbReference type="NCBI Taxonomy" id="1115515"/>
    <lineage>
        <taxon>Bacteria</taxon>
        <taxon>Pseudomonadati</taxon>
        <taxon>Pseudomonadota</taxon>
        <taxon>Gammaproteobacteria</taxon>
        <taxon>Enterobacterales</taxon>
        <taxon>Enterobacteriaceae</taxon>
        <taxon>Pseudescherichia</taxon>
    </lineage>
</organism>
<evidence type="ECO:0000313" key="2">
    <source>
        <dbReference type="Proteomes" id="UP000029462"/>
    </source>
</evidence>
<reference evidence="1 2" key="1">
    <citation type="submission" date="2014-09" db="EMBL/GenBank/DDBJ databases">
        <title>Whole genome shotgun sequence of Escherichia vulneris NBRC 102420.</title>
        <authorList>
            <person name="Yoshida Y."/>
            <person name="Hosoyama A."/>
            <person name="Tsuchikane K."/>
            <person name="Ohji S."/>
            <person name="Ichikawa N."/>
            <person name="Kimura A."/>
            <person name="Yamazoe A."/>
            <person name="Ezaki T."/>
            <person name="Fujita N."/>
        </authorList>
    </citation>
    <scope>NUCLEOTIDE SEQUENCE [LARGE SCALE GENOMIC DNA]</scope>
    <source>
        <strain evidence="1 2">NBRC 102420</strain>
    </source>
</reference>
<dbReference type="STRING" id="1115515.EV102420_06_00030"/>
<name>A0A090V1I7_PSEVU</name>
<dbReference type="Proteomes" id="UP000029462">
    <property type="component" value="Unassembled WGS sequence"/>
</dbReference>